<dbReference type="Pfam" id="PF13501">
    <property type="entry name" value="SoxY"/>
    <property type="match status" value="1"/>
</dbReference>
<evidence type="ECO:0000259" key="1">
    <source>
        <dbReference type="Pfam" id="PF13501"/>
    </source>
</evidence>
<dbReference type="InterPro" id="IPR038162">
    <property type="entry name" value="SoxY_sf"/>
</dbReference>
<comment type="caution">
    <text evidence="2">The sequence shown here is derived from an EMBL/GenBank/DDBJ whole genome shotgun (WGS) entry which is preliminary data.</text>
</comment>
<keyword evidence="3" id="KW-1185">Reference proteome</keyword>
<evidence type="ECO:0000313" key="3">
    <source>
        <dbReference type="Proteomes" id="UP001549145"/>
    </source>
</evidence>
<dbReference type="NCBIfam" id="TIGR04488">
    <property type="entry name" value="SoxY_true_GGCGG"/>
    <property type="match status" value="1"/>
</dbReference>
<accession>A0ABV2LCG2</accession>
<reference evidence="2 3" key="1">
    <citation type="submission" date="2024-06" db="EMBL/GenBank/DDBJ databases">
        <title>Genomic Encyclopedia of Type Strains, Phase IV (KMG-IV): sequencing the most valuable type-strain genomes for metagenomic binning, comparative biology and taxonomic classification.</title>
        <authorList>
            <person name="Goeker M."/>
        </authorList>
    </citation>
    <scope>NUCLEOTIDE SEQUENCE [LARGE SCALE GENOMIC DNA]</scope>
    <source>
        <strain evidence="2 3">DSM 21331</strain>
    </source>
</reference>
<protein>
    <submittedName>
        <fullName evidence="2">Sulfur-oxidizing protein SoxY</fullName>
    </submittedName>
</protein>
<proteinExistence type="predicted"/>
<dbReference type="InterPro" id="IPR032711">
    <property type="entry name" value="SoxY"/>
</dbReference>
<dbReference type="InterPro" id="IPR006311">
    <property type="entry name" value="TAT_signal"/>
</dbReference>
<organism evidence="2 3">
    <name type="scientific">Methylobacterium goesingense</name>
    <dbReference type="NCBI Taxonomy" id="243690"/>
    <lineage>
        <taxon>Bacteria</taxon>
        <taxon>Pseudomonadati</taxon>
        <taxon>Pseudomonadota</taxon>
        <taxon>Alphaproteobacteria</taxon>
        <taxon>Hyphomicrobiales</taxon>
        <taxon>Methylobacteriaceae</taxon>
        <taxon>Methylobacterium</taxon>
    </lineage>
</organism>
<gene>
    <name evidence="2" type="ORF">ABID43_005112</name>
</gene>
<evidence type="ECO:0000313" key="2">
    <source>
        <dbReference type="EMBL" id="MET3695543.1"/>
    </source>
</evidence>
<dbReference type="InterPro" id="IPR016568">
    <property type="entry name" value="Sulphur_oxidation_SoxY"/>
</dbReference>
<dbReference type="RefSeq" id="WP_238280650.1">
    <property type="nucleotide sequence ID" value="NZ_BPQL01000093.1"/>
</dbReference>
<sequence>MTSAKIAAKIPGKIPSKIPALNRRQALAFGTGAVVATAFAFRAGPALAAKPATDAAIKAFTRGKEPVRGKVKLELPEIAENGNTVPMTVSVDVPMTAESYVEEVMIVAEGNPNPGVISFRFTPSSVAEANTRIRLAETQNVIAVARMNDGSVFSDVRQVKVTIGGCGG</sequence>
<dbReference type="PROSITE" id="PS51318">
    <property type="entry name" value="TAT"/>
    <property type="match status" value="1"/>
</dbReference>
<dbReference type="Proteomes" id="UP001549145">
    <property type="component" value="Unassembled WGS sequence"/>
</dbReference>
<name>A0ABV2LCG2_9HYPH</name>
<dbReference type="Gene3D" id="2.60.40.2470">
    <property type="entry name" value="SoxY domain"/>
    <property type="match status" value="1"/>
</dbReference>
<feature type="domain" description="Ig-like SoxY" evidence="1">
    <location>
        <begin position="58"/>
        <end position="166"/>
    </location>
</feature>
<dbReference type="PIRSF" id="PIRSF010312">
    <property type="entry name" value="Sulphur_oxidation_SoxY"/>
    <property type="match status" value="1"/>
</dbReference>
<dbReference type="EMBL" id="JBEPMM010000031">
    <property type="protein sequence ID" value="MET3695543.1"/>
    <property type="molecule type" value="Genomic_DNA"/>
</dbReference>